<dbReference type="InterPro" id="IPR002219">
    <property type="entry name" value="PKC_DAG/PE"/>
</dbReference>
<evidence type="ECO:0000256" key="1">
    <source>
        <dbReference type="ARBA" id="ARBA00004278"/>
    </source>
</evidence>
<dbReference type="FunFam" id="3.30.60.20:FF:000056">
    <property type="entry name" value="Uncharacterized protein, isoform C"/>
    <property type="match status" value="1"/>
</dbReference>
<keyword evidence="10" id="KW-0472">Membrane</keyword>
<evidence type="ECO:0000256" key="8">
    <source>
        <dbReference type="ARBA" id="ARBA00022771"/>
    </source>
</evidence>
<evidence type="ECO:0000256" key="9">
    <source>
        <dbReference type="ARBA" id="ARBA00022833"/>
    </source>
</evidence>
<evidence type="ECO:0000256" key="3">
    <source>
        <dbReference type="ARBA" id="ARBA00022443"/>
    </source>
</evidence>
<keyword evidence="3 11" id="KW-0728">SH3 domain</keyword>
<dbReference type="Proteomes" id="UP001372834">
    <property type="component" value="Unassembled WGS sequence"/>
</dbReference>
<dbReference type="PRINTS" id="PR01887">
    <property type="entry name" value="SPECTRNALPHA"/>
</dbReference>
<organism evidence="15 16">
    <name type="scientific">Polyplax serrata</name>
    <name type="common">Common mouse louse</name>
    <dbReference type="NCBI Taxonomy" id="468196"/>
    <lineage>
        <taxon>Eukaryota</taxon>
        <taxon>Metazoa</taxon>
        <taxon>Ecdysozoa</taxon>
        <taxon>Arthropoda</taxon>
        <taxon>Hexapoda</taxon>
        <taxon>Insecta</taxon>
        <taxon>Pterygota</taxon>
        <taxon>Neoptera</taxon>
        <taxon>Paraneoptera</taxon>
        <taxon>Psocodea</taxon>
        <taxon>Troctomorpha</taxon>
        <taxon>Phthiraptera</taxon>
        <taxon>Anoplura</taxon>
        <taxon>Polyplacidae</taxon>
        <taxon>Polyplax</taxon>
    </lineage>
</organism>
<dbReference type="CDD" id="cd20817">
    <property type="entry name" value="C1_Stac"/>
    <property type="match status" value="1"/>
</dbReference>
<dbReference type="InterPro" id="IPR001452">
    <property type="entry name" value="SH3_domain"/>
</dbReference>
<evidence type="ECO:0000256" key="11">
    <source>
        <dbReference type="PROSITE-ProRule" id="PRU00192"/>
    </source>
</evidence>
<dbReference type="GO" id="GO:0008270">
    <property type="term" value="F:zinc ion binding"/>
    <property type="evidence" value="ECO:0007669"/>
    <property type="project" value="UniProtKB-KW"/>
</dbReference>
<evidence type="ECO:0000256" key="12">
    <source>
        <dbReference type="SAM" id="MobiDB-lite"/>
    </source>
</evidence>
<name>A0AAN8S627_POLSC</name>
<sequence length="527" mass="58559">MSRMVILPTILHKCFLVRNGKEGGSFVVNSSSHAFQDYTYKKITPCDVCSQVLRGHTRQGLKCRVCKLNVHVDCQEKAPKCQQKSRLLRRQKSTSEIDTKLHETTHEEETQKLGIITSKHVQHEKEENPSAGGQLQGSKVSQANLESEVDRVYQVLKQASDISSKVANPMGRSLVSNEPAPYLSLEKTASFDRGYLTDRKTDYFYSPPKSGQRSYSRLEYQITPDLYPSSDLYQHSPPKTYKNRLSDPGVVHLNNAACLGPSAVIGTAASGPACIDAGQQAQRRQQGPLLIRGNMSYSIGGPVPFATNSAPHSPRKQKLNLRMKSLSLDSPESTEHAQKRRAQASYSTGHSSQSSSSKIHSPSSPVHSRRLLSARNVRMSSVELPDDNERSLSSASTSPCPSPKPHRLLPTNLYVVLYNFKSRHPDELDLKAGYKVTVMDSSDPDWWKGKCFGRVGFFPSKYVIKLEPGERPLQVTHNLQVQDGETGIMLLRDQIVIQVGEDIDGMVMIRSADNKQGACPLKFLQEV</sequence>
<dbReference type="InterPro" id="IPR036028">
    <property type="entry name" value="SH3-like_dom_sf"/>
</dbReference>
<dbReference type="PANTHER" id="PTHR15135">
    <property type="entry name" value="STAC"/>
    <property type="match status" value="1"/>
</dbReference>
<evidence type="ECO:0000313" key="15">
    <source>
        <dbReference type="EMBL" id="KAK6640080.1"/>
    </source>
</evidence>
<feature type="compositionally biased region" description="Polar residues" evidence="12">
    <location>
        <begin position="131"/>
        <end position="141"/>
    </location>
</feature>
<evidence type="ECO:0000259" key="14">
    <source>
        <dbReference type="PROSITE" id="PS50081"/>
    </source>
</evidence>
<gene>
    <name evidence="15" type="ORF">RUM43_008357</name>
</gene>
<dbReference type="Pfam" id="PF00018">
    <property type="entry name" value="SH3_1"/>
    <property type="match status" value="1"/>
</dbReference>
<dbReference type="AlphaFoldDB" id="A0AAN8S627"/>
<proteinExistence type="predicted"/>
<evidence type="ECO:0000313" key="16">
    <source>
        <dbReference type="Proteomes" id="UP001372834"/>
    </source>
</evidence>
<dbReference type="GO" id="GO:0003009">
    <property type="term" value="P:skeletal muscle contraction"/>
    <property type="evidence" value="ECO:0007669"/>
    <property type="project" value="TreeGrafter"/>
</dbReference>
<keyword evidence="6" id="KW-0479">Metal-binding</keyword>
<dbReference type="FunFam" id="2.30.30.40:FF:000221">
    <property type="entry name" value="SH3 and cysteine-rich domain-containing protein 2"/>
    <property type="match status" value="1"/>
</dbReference>
<dbReference type="Gene3D" id="3.30.60.20">
    <property type="match status" value="1"/>
</dbReference>
<evidence type="ECO:0000256" key="2">
    <source>
        <dbReference type="ARBA" id="ARBA00004496"/>
    </source>
</evidence>
<evidence type="ECO:0000256" key="5">
    <source>
        <dbReference type="ARBA" id="ARBA00022490"/>
    </source>
</evidence>
<reference evidence="15 16" key="1">
    <citation type="submission" date="2023-10" db="EMBL/GenBank/DDBJ databases">
        <title>Genomes of two closely related lineages of the louse Polyplax serrata with different host specificities.</title>
        <authorList>
            <person name="Martinu J."/>
            <person name="Tarabai H."/>
            <person name="Stefka J."/>
            <person name="Hypsa V."/>
        </authorList>
    </citation>
    <scope>NUCLEOTIDE SEQUENCE [LARGE SCALE GENOMIC DNA]</scope>
    <source>
        <strain evidence="15">HR10_N</strain>
    </source>
</reference>
<feature type="region of interest" description="Disordered" evidence="12">
    <location>
        <begin position="328"/>
        <end position="405"/>
    </location>
</feature>
<evidence type="ECO:0000259" key="13">
    <source>
        <dbReference type="PROSITE" id="PS50002"/>
    </source>
</evidence>
<dbReference type="EMBL" id="JAWJWE010000003">
    <property type="protein sequence ID" value="KAK6640080.1"/>
    <property type="molecule type" value="Genomic_DNA"/>
</dbReference>
<keyword evidence="4" id="KW-1003">Cell membrane</keyword>
<comment type="caution">
    <text evidence="15">The sequence shown here is derived from an EMBL/GenBank/DDBJ whole genome shotgun (WGS) entry which is preliminary data.</text>
</comment>
<dbReference type="SMART" id="SM00109">
    <property type="entry name" value="C1"/>
    <property type="match status" value="1"/>
</dbReference>
<dbReference type="PROSITE" id="PS50081">
    <property type="entry name" value="ZF_DAG_PE_2"/>
    <property type="match status" value="1"/>
</dbReference>
<evidence type="ECO:0000256" key="7">
    <source>
        <dbReference type="ARBA" id="ARBA00022737"/>
    </source>
</evidence>
<evidence type="ECO:0000256" key="10">
    <source>
        <dbReference type="ARBA" id="ARBA00023136"/>
    </source>
</evidence>
<dbReference type="PROSITE" id="PS50002">
    <property type="entry name" value="SH3"/>
    <property type="match status" value="1"/>
</dbReference>
<keyword evidence="5" id="KW-0963">Cytoplasm</keyword>
<keyword evidence="8" id="KW-0863">Zinc-finger</keyword>
<feature type="region of interest" description="Disordered" evidence="12">
    <location>
        <begin position="122"/>
        <end position="141"/>
    </location>
</feature>
<accession>A0AAN8S627</accession>
<dbReference type="Pfam" id="PF00130">
    <property type="entry name" value="C1_1"/>
    <property type="match status" value="1"/>
</dbReference>
<dbReference type="Gene3D" id="2.30.30.40">
    <property type="entry name" value="SH3 Domains"/>
    <property type="match status" value="1"/>
</dbReference>
<dbReference type="GO" id="GO:0005737">
    <property type="term" value="C:cytoplasm"/>
    <property type="evidence" value="ECO:0007669"/>
    <property type="project" value="UniProtKB-SubCell"/>
</dbReference>
<keyword evidence="7" id="KW-0677">Repeat</keyword>
<dbReference type="InterPro" id="IPR046349">
    <property type="entry name" value="C1-like_sf"/>
</dbReference>
<comment type="subcellular location">
    <subcellularLocation>
        <location evidence="1">Cell membrane</location>
        <location evidence="1">Sarcolemma</location>
        <topology evidence="1">Peripheral membrane protein</topology>
        <orientation evidence="1">Cytoplasmic side</orientation>
    </subcellularLocation>
    <subcellularLocation>
        <location evidence="2">Cytoplasm</location>
    </subcellularLocation>
</comment>
<dbReference type="SUPFAM" id="SSF50044">
    <property type="entry name" value="SH3-domain"/>
    <property type="match status" value="1"/>
</dbReference>
<protein>
    <submittedName>
        <fullName evidence="15">Uncharacterized protein</fullName>
    </submittedName>
</protein>
<evidence type="ECO:0000256" key="6">
    <source>
        <dbReference type="ARBA" id="ARBA00022723"/>
    </source>
</evidence>
<evidence type="ECO:0000256" key="4">
    <source>
        <dbReference type="ARBA" id="ARBA00022475"/>
    </source>
</evidence>
<keyword evidence="9" id="KW-0862">Zinc</keyword>
<dbReference type="InterPro" id="IPR039688">
    <property type="entry name" value="STAC1/2/3"/>
</dbReference>
<dbReference type="GO" id="GO:1903078">
    <property type="term" value="P:positive regulation of protein localization to plasma membrane"/>
    <property type="evidence" value="ECO:0007669"/>
    <property type="project" value="TreeGrafter"/>
</dbReference>
<dbReference type="Pfam" id="PF26085">
    <property type="entry name" value="SH3_20"/>
    <property type="match status" value="1"/>
</dbReference>
<dbReference type="GO" id="GO:0042383">
    <property type="term" value="C:sarcolemma"/>
    <property type="evidence" value="ECO:0007669"/>
    <property type="project" value="UniProtKB-SubCell"/>
</dbReference>
<dbReference type="PRINTS" id="PR00452">
    <property type="entry name" value="SH3DOMAIN"/>
</dbReference>
<dbReference type="SUPFAM" id="SSF57889">
    <property type="entry name" value="Cysteine-rich domain"/>
    <property type="match status" value="1"/>
</dbReference>
<dbReference type="PANTHER" id="PTHR15135:SF7">
    <property type="entry name" value="STAC-LIKE, ISOFORM J"/>
    <property type="match status" value="1"/>
</dbReference>
<dbReference type="InterPro" id="IPR059031">
    <property type="entry name" value="SH3_20"/>
</dbReference>
<feature type="domain" description="Phorbol-ester/DAG-type" evidence="14">
    <location>
        <begin position="32"/>
        <end position="81"/>
    </location>
</feature>
<dbReference type="SMART" id="SM00326">
    <property type="entry name" value="SH3"/>
    <property type="match status" value="1"/>
</dbReference>
<feature type="domain" description="SH3" evidence="13">
    <location>
        <begin position="409"/>
        <end position="468"/>
    </location>
</feature>
<dbReference type="PROSITE" id="PS00479">
    <property type="entry name" value="ZF_DAG_PE_1"/>
    <property type="match status" value="1"/>
</dbReference>
<feature type="compositionally biased region" description="Low complexity" evidence="12">
    <location>
        <begin position="345"/>
        <end position="366"/>
    </location>
</feature>